<dbReference type="InterPro" id="IPR000315">
    <property type="entry name" value="Znf_B-box"/>
</dbReference>
<dbReference type="AlphaFoldDB" id="A0AAP0HF52"/>
<keyword evidence="13" id="KW-1185">Reference proteome</keyword>
<feature type="domain" description="CCT" evidence="11">
    <location>
        <begin position="343"/>
        <end position="385"/>
    </location>
</feature>
<comment type="caution">
    <text evidence="12">The sequence shown here is derived from an EMBL/GenBank/DDBJ whole genome shotgun (WGS) entry which is preliminary data.</text>
</comment>
<feature type="domain" description="B box-type" evidence="10">
    <location>
        <begin position="1"/>
        <end position="47"/>
    </location>
</feature>
<evidence type="ECO:0000256" key="9">
    <source>
        <dbReference type="PROSITE-ProRule" id="PRU00357"/>
    </source>
</evidence>
<dbReference type="EMBL" id="JBBNAE010000011">
    <property type="protein sequence ID" value="KAK9084569.1"/>
    <property type="molecule type" value="Genomic_DNA"/>
</dbReference>
<accession>A0AAP0HF52</accession>
<dbReference type="InterPro" id="IPR049808">
    <property type="entry name" value="CONSTANS-like_Bbox1"/>
</dbReference>
<evidence type="ECO:0000256" key="6">
    <source>
        <dbReference type="ARBA" id="ARBA00022833"/>
    </source>
</evidence>
<dbReference type="CDD" id="cd19821">
    <property type="entry name" value="Bbox1_BBX-like"/>
    <property type="match status" value="1"/>
</dbReference>
<evidence type="ECO:0000313" key="13">
    <source>
        <dbReference type="Proteomes" id="UP001417504"/>
    </source>
</evidence>
<evidence type="ECO:0000259" key="11">
    <source>
        <dbReference type="PROSITE" id="PS51017"/>
    </source>
</evidence>
<dbReference type="SMART" id="SM00336">
    <property type="entry name" value="BBOX"/>
    <property type="match status" value="1"/>
</dbReference>
<keyword evidence="6" id="KW-0862">Zinc</keyword>
<evidence type="ECO:0000313" key="12">
    <source>
        <dbReference type="EMBL" id="KAK9084569.1"/>
    </source>
</evidence>
<gene>
    <name evidence="12" type="ORF">Sjap_024980</name>
</gene>
<organism evidence="12 13">
    <name type="scientific">Stephania japonica</name>
    <dbReference type="NCBI Taxonomy" id="461633"/>
    <lineage>
        <taxon>Eukaryota</taxon>
        <taxon>Viridiplantae</taxon>
        <taxon>Streptophyta</taxon>
        <taxon>Embryophyta</taxon>
        <taxon>Tracheophyta</taxon>
        <taxon>Spermatophyta</taxon>
        <taxon>Magnoliopsida</taxon>
        <taxon>Ranunculales</taxon>
        <taxon>Menispermaceae</taxon>
        <taxon>Menispermoideae</taxon>
        <taxon>Cissampelideae</taxon>
        <taxon>Stephania</taxon>
    </lineage>
</organism>
<evidence type="ECO:0000256" key="7">
    <source>
        <dbReference type="ARBA" id="ARBA00023242"/>
    </source>
</evidence>
<dbReference type="InterPro" id="IPR010402">
    <property type="entry name" value="CCT_domain"/>
</dbReference>
<dbReference type="Pfam" id="PF06203">
    <property type="entry name" value="CCT"/>
    <property type="match status" value="1"/>
</dbReference>
<comment type="subcellular location">
    <subcellularLocation>
        <location evidence="1 9">Nucleus</location>
    </subcellularLocation>
</comment>
<name>A0AAP0HF52_9MAGN</name>
<keyword evidence="5 8" id="KW-0863">Zinc-finger</keyword>
<dbReference type="GO" id="GO:0006355">
    <property type="term" value="P:regulation of DNA-templated transcription"/>
    <property type="evidence" value="ECO:0007669"/>
    <property type="project" value="UniProtKB-ARBA"/>
</dbReference>
<evidence type="ECO:0000259" key="10">
    <source>
        <dbReference type="PROSITE" id="PS50119"/>
    </source>
</evidence>
<keyword evidence="7 9" id="KW-0539">Nucleus</keyword>
<dbReference type="PROSITE" id="PS50119">
    <property type="entry name" value="ZF_BBOX"/>
    <property type="match status" value="2"/>
</dbReference>
<dbReference type="PROSITE" id="PS51017">
    <property type="entry name" value="CCT"/>
    <property type="match status" value="1"/>
</dbReference>
<proteinExistence type="inferred from homology"/>
<keyword evidence="3" id="KW-0479">Metal-binding</keyword>
<sequence>MSHLCDFCGVQRSIIYCRSDAASLCLSCDRNVHSANALSKRHSRTLLCERCNTQSAVVRCNEEKISLCQTCDWNEHGSSGSSLAQKRHPINSYTGCPSAADLSKLWSFMLDFPSVDDDCSCEKGMGLMSIKDDGVSSTWITSQNSSAVVHAVTKAMNDEEEEDVDKISHWMASNSMPQMDPLQRTGDKQSFPETKGLELIADDLYDDFNLSDAELYLGNYEDLFDLSQNHRHGVENCGIDSLFAMDTDAAVSNEWSLAEKVKTAQPACSNTMSADSIMSAKTEPVLCHSARQAYSNRSLSFSGMTGDSNAGDCHDSVVSSVLPMGEPPWYPQGPDNSFTVATRDSAVMRYKEKKKARKFEKKIRYESRKARADSRKRVKGRFVKAGEPYDYDPLSQTRSY</sequence>
<dbReference type="Proteomes" id="UP001417504">
    <property type="component" value="Unassembled WGS sequence"/>
</dbReference>
<dbReference type="GO" id="GO:0008270">
    <property type="term" value="F:zinc ion binding"/>
    <property type="evidence" value="ECO:0007669"/>
    <property type="project" value="UniProtKB-KW"/>
</dbReference>
<evidence type="ECO:0000256" key="1">
    <source>
        <dbReference type="ARBA" id="ARBA00004123"/>
    </source>
</evidence>
<evidence type="ECO:0000256" key="8">
    <source>
        <dbReference type="PROSITE-ProRule" id="PRU00024"/>
    </source>
</evidence>
<feature type="domain" description="B box-type" evidence="10">
    <location>
        <begin position="43"/>
        <end position="90"/>
    </location>
</feature>
<evidence type="ECO:0000256" key="2">
    <source>
        <dbReference type="ARBA" id="ARBA00010024"/>
    </source>
</evidence>
<dbReference type="PANTHER" id="PTHR31717:SF138">
    <property type="entry name" value="CONSTANS-LIKE PROTEIN DAYS TO HEADING ON CHROMOSOME 2"/>
    <property type="match status" value="1"/>
</dbReference>
<comment type="similarity">
    <text evidence="2">Belongs to the CONSTANS family.</text>
</comment>
<keyword evidence="4" id="KW-0677">Repeat</keyword>
<evidence type="ECO:0000256" key="3">
    <source>
        <dbReference type="ARBA" id="ARBA00022723"/>
    </source>
</evidence>
<dbReference type="GO" id="GO:0005634">
    <property type="term" value="C:nucleus"/>
    <property type="evidence" value="ECO:0007669"/>
    <property type="project" value="UniProtKB-SubCell"/>
</dbReference>
<reference evidence="12 13" key="1">
    <citation type="submission" date="2024-01" db="EMBL/GenBank/DDBJ databases">
        <title>Genome assemblies of Stephania.</title>
        <authorList>
            <person name="Yang L."/>
        </authorList>
    </citation>
    <scope>NUCLEOTIDE SEQUENCE [LARGE SCALE GENOMIC DNA]</scope>
    <source>
        <strain evidence="12">QJT</strain>
        <tissue evidence="12">Leaf</tissue>
    </source>
</reference>
<evidence type="ECO:0000256" key="5">
    <source>
        <dbReference type="ARBA" id="ARBA00022771"/>
    </source>
</evidence>
<dbReference type="PANTHER" id="PTHR31717">
    <property type="entry name" value="ZINC FINGER PROTEIN CONSTANS-LIKE 10"/>
    <property type="match status" value="1"/>
</dbReference>
<protein>
    <submittedName>
        <fullName evidence="12">Uncharacterized protein</fullName>
    </submittedName>
</protein>
<evidence type="ECO:0000256" key="4">
    <source>
        <dbReference type="ARBA" id="ARBA00022737"/>
    </source>
</evidence>